<keyword evidence="3" id="KW-1185">Reference proteome</keyword>
<reference evidence="2" key="1">
    <citation type="submission" date="2022-01" db="EMBL/GenBank/DDBJ databases">
        <authorList>
            <person name="King R."/>
        </authorList>
    </citation>
    <scope>NUCLEOTIDE SEQUENCE</scope>
</reference>
<dbReference type="Pfam" id="PF01395">
    <property type="entry name" value="PBP_GOBP"/>
    <property type="match status" value="1"/>
</dbReference>
<dbReference type="CDD" id="cd23992">
    <property type="entry name" value="PBP_GOBP"/>
    <property type="match status" value="1"/>
</dbReference>
<dbReference type="SUPFAM" id="SSF47565">
    <property type="entry name" value="Insect pheromone/odorant-binding proteins"/>
    <property type="match status" value="1"/>
</dbReference>
<dbReference type="GO" id="GO:0005549">
    <property type="term" value="F:odorant binding"/>
    <property type="evidence" value="ECO:0007669"/>
    <property type="project" value="InterPro"/>
</dbReference>
<proteinExistence type="predicted"/>
<feature type="chain" id="PRO_5040461827" evidence="1">
    <location>
        <begin position="27"/>
        <end position="138"/>
    </location>
</feature>
<gene>
    <name evidence="2" type="ORF">DIABBA_LOCUS7045</name>
</gene>
<name>A0A9N9T180_DIABA</name>
<dbReference type="InterPro" id="IPR006170">
    <property type="entry name" value="PBP/GOBP"/>
</dbReference>
<dbReference type="InterPro" id="IPR036728">
    <property type="entry name" value="PBP_GOBP_sf"/>
</dbReference>
<evidence type="ECO:0000313" key="2">
    <source>
        <dbReference type="EMBL" id="CAG9833662.1"/>
    </source>
</evidence>
<dbReference type="EMBL" id="OU898279">
    <property type="protein sequence ID" value="CAG9833662.1"/>
    <property type="molecule type" value="Genomic_DNA"/>
</dbReference>
<sequence length="138" mass="16000">MRFFSIDNKMKILCLCMLACLVVVKAQTREHQLITKRAIEVHCQKSLRVTDELVNEVGSGKESDPEKAGEFAYCVNLNIGIQNESGELNVERVKQLFKFLEIKEDQIQEFLTLCKAKKEYTKQQNGLFITQCYKKYNI</sequence>
<dbReference type="SMART" id="SM00708">
    <property type="entry name" value="PhBP"/>
    <property type="match status" value="1"/>
</dbReference>
<evidence type="ECO:0000313" key="3">
    <source>
        <dbReference type="Proteomes" id="UP001153709"/>
    </source>
</evidence>
<protein>
    <submittedName>
        <fullName evidence="2">Uncharacterized protein</fullName>
    </submittedName>
</protein>
<dbReference type="Proteomes" id="UP001153709">
    <property type="component" value="Chromosome 4"/>
</dbReference>
<feature type="signal peptide" evidence="1">
    <location>
        <begin position="1"/>
        <end position="26"/>
    </location>
</feature>
<dbReference type="OrthoDB" id="8194670at2759"/>
<dbReference type="Gene3D" id="1.10.238.20">
    <property type="entry name" value="Pheromone/general odorant binding protein domain"/>
    <property type="match status" value="1"/>
</dbReference>
<evidence type="ECO:0000256" key="1">
    <source>
        <dbReference type="SAM" id="SignalP"/>
    </source>
</evidence>
<accession>A0A9N9T180</accession>
<organism evidence="2 3">
    <name type="scientific">Diabrotica balteata</name>
    <name type="common">Banded cucumber beetle</name>
    <dbReference type="NCBI Taxonomy" id="107213"/>
    <lineage>
        <taxon>Eukaryota</taxon>
        <taxon>Metazoa</taxon>
        <taxon>Ecdysozoa</taxon>
        <taxon>Arthropoda</taxon>
        <taxon>Hexapoda</taxon>
        <taxon>Insecta</taxon>
        <taxon>Pterygota</taxon>
        <taxon>Neoptera</taxon>
        <taxon>Endopterygota</taxon>
        <taxon>Coleoptera</taxon>
        <taxon>Polyphaga</taxon>
        <taxon>Cucujiformia</taxon>
        <taxon>Chrysomeloidea</taxon>
        <taxon>Chrysomelidae</taxon>
        <taxon>Galerucinae</taxon>
        <taxon>Diabroticina</taxon>
        <taxon>Diabroticites</taxon>
        <taxon>Diabrotica</taxon>
    </lineage>
</organism>
<dbReference type="AlphaFoldDB" id="A0A9N9T180"/>
<keyword evidence="1" id="KW-0732">Signal</keyword>